<dbReference type="PANTHER" id="PTHR38015:SF1">
    <property type="entry name" value="OPINE DEHYDROGENASE DOMAIN-CONTAINING PROTEIN"/>
    <property type="match status" value="1"/>
</dbReference>
<evidence type="ECO:0000313" key="4">
    <source>
        <dbReference type="EMBL" id="MFC4663505.1"/>
    </source>
</evidence>
<dbReference type="InterPro" id="IPR011128">
    <property type="entry name" value="G3P_DH_NAD-dep_N"/>
</dbReference>
<name>A0ABV9K0A6_9BACI</name>
<dbReference type="Gene3D" id="1.10.1040.10">
    <property type="entry name" value="N-(1-d-carboxylethyl)-l-norvaline Dehydrogenase, domain 2"/>
    <property type="match status" value="1"/>
</dbReference>
<dbReference type="RefSeq" id="WP_379542506.1">
    <property type="nucleotide sequence ID" value="NZ_JBHSFT010000040.1"/>
</dbReference>
<dbReference type="InterPro" id="IPR036291">
    <property type="entry name" value="NAD(P)-bd_dom_sf"/>
</dbReference>
<comment type="caution">
    <text evidence="4">The sequence shown here is derived from an EMBL/GenBank/DDBJ whole genome shotgun (WGS) entry which is preliminary data.</text>
</comment>
<dbReference type="Pfam" id="PF01210">
    <property type="entry name" value="NAD_Gly3P_dh_N"/>
    <property type="match status" value="1"/>
</dbReference>
<gene>
    <name evidence="4" type="ORF">ACFO3P_15105</name>
</gene>
<evidence type="ECO:0000259" key="2">
    <source>
        <dbReference type="Pfam" id="PF01210"/>
    </source>
</evidence>
<dbReference type="EMBL" id="JBHSFT010000040">
    <property type="protein sequence ID" value="MFC4663505.1"/>
    <property type="molecule type" value="Genomic_DNA"/>
</dbReference>
<dbReference type="PANTHER" id="PTHR38015">
    <property type="entry name" value="BLR6086 PROTEIN"/>
    <property type="match status" value="1"/>
</dbReference>
<dbReference type="InterPro" id="IPR008927">
    <property type="entry name" value="6-PGluconate_DH-like_C_sf"/>
</dbReference>
<evidence type="ECO:0000256" key="1">
    <source>
        <dbReference type="ARBA" id="ARBA00023002"/>
    </source>
</evidence>
<dbReference type="Gene3D" id="3.40.50.720">
    <property type="entry name" value="NAD(P)-binding Rossmann-like Domain"/>
    <property type="match status" value="1"/>
</dbReference>
<feature type="domain" description="Glycerol-3-phosphate dehydrogenase NAD-dependent N-terminal" evidence="2">
    <location>
        <begin position="3"/>
        <end position="103"/>
    </location>
</feature>
<dbReference type="Proteomes" id="UP001595988">
    <property type="component" value="Unassembled WGS sequence"/>
</dbReference>
<dbReference type="InterPro" id="IPR003421">
    <property type="entry name" value="Opine_DH"/>
</dbReference>
<protein>
    <submittedName>
        <fullName evidence="4">NAD/NADP octopine/nopaline dehydrogenase family protein</fullName>
    </submittedName>
</protein>
<accession>A0ABV9K0A6</accession>
<dbReference type="Pfam" id="PF02317">
    <property type="entry name" value="Octopine_DH"/>
    <property type="match status" value="1"/>
</dbReference>
<sequence>MGVLIIGAGNGGLAFGAKLIERGIKVNLYDKFDSAINPIQENNNEITMISNGRTKKLRFNFVSNNLKETLIDMNFIFVVVPAFAHHSIAIELSETIIENQIVVLHPGRTGGALEFKNIFTSKRKENIIAEAETMLFAARKDNPTEIKIHGVKKSVGLASIPTSMSQKITDQVNNYLPYFHNSESVITTSLSNIGAIFHPVPFLFNFTRIECKENFKYYHEGITPSISKLLESLDKERLTIAQGFGLDIQSAKEWVNFNYEVNGKTLYEAIQLNNSYKDISAPTDIHSRYVMEDIPMSLVPMRELAKLANIKTPLIDSIVNTASKLYNYDFICNGRRIEHMKLNSLHTTPTK</sequence>
<evidence type="ECO:0000313" key="5">
    <source>
        <dbReference type="Proteomes" id="UP001595988"/>
    </source>
</evidence>
<proteinExistence type="predicted"/>
<keyword evidence="5" id="KW-1185">Reference proteome</keyword>
<keyword evidence="1" id="KW-0560">Oxidoreductase</keyword>
<evidence type="ECO:0000259" key="3">
    <source>
        <dbReference type="Pfam" id="PF02317"/>
    </source>
</evidence>
<dbReference type="SUPFAM" id="SSF48179">
    <property type="entry name" value="6-phosphogluconate dehydrogenase C-terminal domain-like"/>
    <property type="match status" value="1"/>
</dbReference>
<dbReference type="InterPro" id="IPR013328">
    <property type="entry name" value="6PGD_dom2"/>
</dbReference>
<reference evidence="5" key="1">
    <citation type="journal article" date="2019" name="Int. J. Syst. Evol. Microbiol.">
        <title>The Global Catalogue of Microorganisms (GCM) 10K type strain sequencing project: providing services to taxonomists for standard genome sequencing and annotation.</title>
        <authorList>
            <consortium name="The Broad Institute Genomics Platform"/>
            <consortium name="The Broad Institute Genome Sequencing Center for Infectious Disease"/>
            <person name="Wu L."/>
            <person name="Ma J."/>
        </authorList>
    </citation>
    <scope>NUCLEOTIDE SEQUENCE [LARGE SCALE GENOMIC DNA]</scope>
    <source>
        <strain evidence="5">CCUG 37257</strain>
    </source>
</reference>
<dbReference type="InterPro" id="IPR051729">
    <property type="entry name" value="Opine/Lysopine_DH"/>
</dbReference>
<feature type="domain" description="Opine dehydrogenase" evidence="3">
    <location>
        <begin position="183"/>
        <end position="325"/>
    </location>
</feature>
<organism evidence="4 5">
    <name type="scientific">Oceanobacillus aidingensis</name>
    <dbReference type="NCBI Taxonomy" id="645964"/>
    <lineage>
        <taxon>Bacteria</taxon>
        <taxon>Bacillati</taxon>
        <taxon>Bacillota</taxon>
        <taxon>Bacilli</taxon>
        <taxon>Bacillales</taxon>
        <taxon>Bacillaceae</taxon>
        <taxon>Oceanobacillus</taxon>
    </lineage>
</organism>
<dbReference type="SUPFAM" id="SSF51735">
    <property type="entry name" value="NAD(P)-binding Rossmann-fold domains"/>
    <property type="match status" value="1"/>
</dbReference>